<reference evidence="2" key="1">
    <citation type="submission" date="2021-01" db="EMBL/GenBank/DDBJ databases">
        <authorList>
            <consortium name="Genoscope - CEA"/>
            <person name="William W."/>
        </authorList>
    </citation>
    <scope>NUCLEOTIDE SEQUENCE</scope>
</reference>
<feature type="signal peptide" evidence="1">
    <location>
        <begin position="1"/>
        <end position="16"/>
    </location>
</feature>
<evidence type="ECO:0000313" key="3">
    <source>
        <dbReference type="Proteomes" id="UP000688137"/>
    </source>
</evidence>
<protein>
    <recommendedName>
        <fullName evidence="4">TMhelix containing protein</fullName>
    </recommendedName>
</protein>
<dbReference type="AlphaFoldDB" id="A0A8S1PEF6"/>
<evidence type="ECO:0000313" key="2">
    <source>
        <dbReference type="EMBL" id="CAD8101231.1"/>
    </source>
</evidence>
<comment type="caution">
    <text evidence="2">The sequence shown here is derived from an EMBL/GenBank/DDBJ whole genome shotgun (WGS) entry which is preliminary data.</text>
</comment>
<name>A0A8S1PEF6_PARPR</name>
<feature type="chain" id="PRO_5035716671" description="TMhelix containing protein" evidence="1">
    <location>
        <begin position="17"/>
        <end position="49"/>
    </location>
</feature>
<gene>
    <name evidence="2" type="ORF">PPRIM_AZ9-3.1.T1150006</name>
</gene>
<dbReference type="EMBL" id="CAJJDM010000118">
    <property type="protein sequence ID" value="CAD8101231.1"/>
    <property type="molecule type" value="Genomic_DNA"/>
</dbReference>
<evidence type="ECO:0008006" key="4">
    <source>
        <dbReference type="Google" id="ProtNLM"/>
    </source>
</evidence>
<keyword evidence="3" id="KW-1185">Reference proteome</keyword>
<evidence type="ECO:0000256" key="1">
    <source>
        <dbReference type="SAM" id="SignalP"/>
    </source>
</evidence>
<keyword evidence="1" id="KW-0732">Signal</keyword>
<accession>A0A8S1PEF6</accession>
<dbReference type="Proteomes" id="UP000688137">
    <property type="component" value="Unassembled WGS sequence"/>
</dbReference>
<proteinExistence type="predicted"/>
<sequence length="49" mass="5506">MMSLLMTGIAIGIVYAVNPDTNKVIFPGWENIVLILIQDICKQEQDQDN</sequence>
<organism evidence="2 3">
    <name type="scientific">Paramecium primaurelia</name>
    <dbReference type="NCBI Taxonomy" id="5886"/>
    <lineage>
        <taxon>Eukaryota</taxon>
        <taxon>Sar</taxon>
        <taxon>Alveolata</taxon>
        <taxon>Ciliophora</taxon>
        <taxon>Intramacronucleata</taxon>
        <taxon>Oligohymenophorea</taxon>
        <taxon>Peniculida</taxon>
        <taxon>Parameciidae</taxon>
        <taxon>Paramecium</taxon>
    </lineage>
</organism>